<feature type="transmembrane region" description="Helical" evidence="1">
    <location>
        <begin position="196"/>
        <end position="217"/>
    </location>
</feature>
<feature type="transmembrane region" description="Helical" evidence="1">
    <location>
        <begin position="101"/>
        <end position="119"/>
    </location>
</feature>
<accession>A0AA36G1W2</accession>
<evidence type="ECO:0000313" key="3">
    <source>
        <dbReference type="Proteomes" id="UP001177023"/>
    </source>
</evidence>
<comment type="caution">
    <text evidence="2">The sequence shown here is derived from an EMBL/GenBank/DDBJ whole genome shotgun (WGS) entry which is preliminary data.</text>
</comment>
<feature type="transmembrane region" description="Helical" evidence="1">
    <location>
        <begin position="262"/>
        <end position="286"/>
    </location>
</feature>
<feature type="transmembrane region" description="Helical" evidence="1">
    <location>
        <begin position="68"/>
        <end position="89"/>
    </location>
</feature>
<feature type="transmembrane region" description="Helical" evidence="1">
    <location>
        <begin position="223"/>
        <end position="242"/>
    </location>
</feature>
<protein>
    <submittedName>
        <fullName evidence="2">Uncharacterized protein</fullName>
    </submittedName>
</protein>
<proteinExistence type="predicted"/>
<dbReference type="EMBL" id="CATQJA010002640">
    <property type="protein sequence ID" value="CAJ0575610.1"/>
    <property type="molecule type" value="Genomic_DNA"/>
</dbReference>
<keyword evidence="3" id="KW-1185">Reference proteome</keyword>
<feature type="non-terminal residue" evidence="2">
    <location>
        <position position="1"/>
    </location>
</feature>
<name>A0AA36G1W2_9BILA</name>
<feature type="transmembrane region" description="Helical" evidence="1">
    <location>
        <begin position="298"/>
        <end position="321"/>
    </location>
</feature>
<evidence type="ECO:0000256" key="1">
    <source>
        <dbReference type="SAM" id="Phobius"/>
    </source>
</evidence>
<gene>
    <name evidence="2" type="ORF">MSPICULIGERA_LOCUS13919</name>
</gene>
<sequence length="331" mass="37846">MWVTFAPETSNFSPGIPDPCPANVRVDYEDARNFVYAYAYDCAYAIQWEGMQVVNHRTMLNWEPTPYVWIYGIMGALGLLVCLIALGCLVRSKKLNYGGKVLLMGYLLCCVYTHLNYFYRIDCILRFDPAKAVNNHTYNSFPCLNVDGYPFCGFMLNIISTSLVDSLNYTHYAMIFIAPVNRFIELGNTFKWKKYLLVTRPILQVFLLIVLPALPFYAMIGRALFFAIAPHTLAFILLFMMIRKTGVKSLKSALTPRNGDYVLQQMLISQLLLFLVWLIQSAYGLFYYHPPTAIMEQFIFQMAGPVLLTIGNPIILIYFYWSNAGTALART</sequence>
<evidence type="ECO:0000313" key="2">
    <source>
        <dbReference type="EMBL" id="CAJ0575610.1"/>
    </source>
</evidence>
<dbReference type="AlphaFoldDB" id="A0AA36G1W2"/>
<dbReference type="Proteomes" id="UP001177023">
    <property type="component" value="Unassembled WGS sequence"/>
</dbReference>
<keyword evidence="1" id="KW-1133">Transmembrane helix</keyword>
<organism evidence="2 3">
    <name type="scientific">Mesorhabditis spiculigera</name>
    <dbReference type="NCBI Taxonomy" id="96644"/>
    <lineage>
        <taxon>Eukaryota</taxon>
        <taxon>Metazoa</taxon>
        <taxon>Ecdysozoa</taxon>
        <taxon>Nematoda</taxon>
        <taxon>Chromadorea</taxon>
        <taxon>Rhabditida</taxon>
        <taxon>Rhabditina</taxon>
        <taxon>Rhabditomorpha</taxon>
        <taxon>Rhabditoidea</taxon>
        <taxon>Rhabditidae</taxon>
        <taxon>Mesorhabditinae</taxon>
        <taxon>Mesorhabditis</taxon>
    </lineage>
</organism>
<keyword evidence="1" id="KW-0812">Transmembrane</keyword>
<keyword evidence="1" id="KW-0472">Membrane</keyword>
<reference evidence="2" key="1">
    <citation type="submission" date="2023-06" db="EMBL/GenBank/DDBJ databases">
        <authorList>
            <person name="Delattre M."/>
        </authorList>
    </citation>
    <scope>NUCLEOTIDE SEQUENCE</scope>
    <source>
        <strain evidence="2">AF72</strain>
    </source>
</reference>